<dbReference type="Proteomes" id="UP000277855">
    <property type="component" value="Segment"/>
</dbReference>
<proteinExistence type="predicted"/>
<evidence type="ECO:0000313" key="3">
    <source>
        <dbReference type="Proteomes" id="UP000277855"/>
    </source>
</evidence>
<keyword evidence="1" id="KW-1133">Transmembrane helix</keyword>
<evidence type="ECO:0000256" key="1">
    <source>
        <dbReference type="SAM" id="Phobius"/>
    </source>
</evidence>
<protein>
    <submittedName>
        <fullName evidence="2">Uncharacterized protein</fullName>
    </submittedName>
</protein>
<accession>A0A385IIG0</accession>
<reference evidence="2 3" key="1">
    <citation type="journal article" date="2018" name="Sci. Rep.">
        <title>Enhanced antibacterial effect of the novel T4-like bacteriophage KARL-1 in combination with antibiotics against multi-drug resistant Acinetobacter baumannii.</title>
        <authorList>
            <person name="Jansen M."/>
            <person name="Wahida A."/>
            <person name="Latz S."/>
            <person name="Kruttgen A."/>
            <person name="Hafner H."/>
            <person name="Buhl E.M."/>
            <person name="Ritter K."/>
            <person name="Horz H.P."/>
        </authorList>
    </citation>
    <scope>NUCLEOTIDE SEQUENCE [LARGE SCALE GENOMIC DNA]</scope>
</reference>
<keyword evidence="1" id="KW-0472">Membrane</keyword>
<name>A0A385IIG0_9CAUD</name>
<feature type="transmembrane region" description="Helical" evidence="1">
    <location>
        <begin position="12"/>
        <end position="38"/>
    </location>
</feature>
<sequence length="70" mass="7912">MKQLKHLWRFKALFLAMSEFWFLGLPIAGAIAALVYIATHGSNTLALVGFFVAASVYFLIEFTEARDKMK</sequence>
<gene>
    <name evidence="2" type="ORF">KARL1_56</name>
</gene>
<dbReference type="EMBL" id="MH713599">
    <property type="protein sequence ID" value="AXY82675.1"/>
    <property type="molecule type" value="Genomic_DNA"/>
</dbReference>
<evidence type="ECO:0000313" key="2">
    <source>
        <dbReference type="EMBL" id="AXY82675.1"/>
    </source>
</evidence>
<keyword evidence="3" id="KW-1185">Reference proteome</keyword>
<organism evidence="2 3">
    <name type="scientific">Acinetobacter phage KARL-1</name>
    <dbReference type="NCBI Taxonomy" id="2301662"/>
    <lineage>
        <taxon>Viruses</taxon>
        <taxon>Duplodnaviria</taxon>
        <taxon>Heunggongvirae</taxon>
        <taxon>Uroviricota</taxon>
        <taxon>Caudoviricetes</taxon>
        <taxon>Pantevenvirales</taxon>
        <taxon>Straboviridae</taxon>
        <taxon>Twarogvirinae</taxon>
        <taxon>Lazarusvirus</taxon>
        <taxon>Lazarusvirus karl</taxon>
    </lineage>
</organism>
<keyword evidence="1" id="KW-0812">Transmembrane</keyword>
<feature type="transmembrane region" description="Helical" evidence="1">
    <location>
        <begin position="44"/>
        <end position="60"/>
    </location>
</feature>